<dbReference type="Proteomes" id="UP000615446">
    <property type="component" value="Unassembled WGS sequence"/>
</dbReference>
<reference evidence="1" key="1">
    <citation type="submission" date="2019-10" db="EMBL/GenBank/DDBJ databases">
        <title>Conservation and host-specific expression of non-tandemly repeated heterogenous ribosome RNA gene in arbuscular mycorrhizal fungi.</title>
        <authorList>
            <person name="Maeda T."/>
            <person name="Kobayashi Y."/>
            <person name="Nakagawa T."/>
            <person name="Ezawa T."/>
            <person name="Yamaguchi K."/>
            <person name="Bino T."/>
            <person name="Nishimoto Y."/>
            <person name="Shigenobu S."/>
            <person name="Kawaguchi M."/>
        </authorList>
    </citation>
    <scope>NUCLEOTIDE SEQUENCE</scope>
    <source>
        <strain evidence="1">HR1</strain>
    </source>
</reference>
<comment type="caution">
    <text evidence="1">The sequence shown here is derived from an EMBL/GenBank/DDBJ whole genome shotgun (WGS) entry which is preliminary data.</text>
</comment>
<protein>
    <recommendedName>
        <fullName evidence="3">SAM domain-containing protein</fullName>
    </recommendedName>
</protein>
<dbReference type="AlphaFoldDB" id="A0A8H3QG59"/>
<proteinExistence type="predicted"/>
<sequence>MIYKAENHCGAGNWLDNEDELASHDLDEISHDDFKSSVHQCGKNKIQEENINKVEVLILLRDKYQCTAHNNKYCYVESDRHLNLTTVNNEADFDNLPCGLLFNMTNSTKVSKNSQMTSSTYPLTHMPLTIQYLQPFFQPHTTVLPISTQLYYIYTSQPSPIFTQSQSQSQSLQNISKVVPELKEFLDGLNAIYGTGKYTQYFEIFEKHDIKVNLIPKISNEWWENKLQITSLGYVLTLKKEASKYIN</sequence>
<accession>A0A8H3QG59</accession>
<evidence type="ECO:0000313" key="1">
    <source>
        <dbReference type="EMBL" id="GES75709.1"/>
    </source>
</evidence>
<gene>
    <name evidence="1" type="ORF">RCL2_000312800</name>
</gene>
<evidence type="ECO:0000313" key="2">
    <source>
        <dbReference type="Proteomes" id="UP000615446"/>
    </source>
</evidence>
<name>A0A8H3QG59_9GLOM</name>
<organism evidence="1 2">
    <name type="scientific">Rhizophagus clarus</name>
    <dbReference type="NCBI Taxonomy" id="94130"/>
    <lineage>
        <taxon>Eukaryota</taxon>
        <taxon>Fungi</taxon>
        <taxon>Fungi incertae sedis</taxon>
        <taxon>Mucoromycota</taxon>
        <taxon>Glomeromycotina</taxon>
        <taxon>Glomeromycetes</taxon>
        <taxon>Glomerales</taxon>
        <taxon>Glomeraceae</taxon>
        <taxon>Rhizophagus</taxon>
    </lineage>
</organism>
<evidence type="ECO:0008006" key="3">
    <source>
        <dbReference type="Google" id="ProtNLM"/>
    </source>
</evidence>
<dbReference type="EMBL" id="BLAL01000017">
    <property type="protein sequence ID" value="GES75709.1"/>
    <property type="molecule type" value="Genomic_DNA"/>
</dbReference>